<accession>A0A2M6WUK5</accession>
<proteinExistence type="predicted"/>
<organism evidence="1 2">
    <name type="scientific">Candidatus Falkowbacteria bacterium CG10_big_fil_rev_8_21_14_0_10_37_14</name>
    <dbReference type="NCBI Taxonomy" id="1974561"/>
    <lineage>
        <taxon>Bacteria</taxon>
        <taxon>Candidatus Falkowiibacteriota</taxon>
    </lineage>
</organism>
<comment type="caution">
    <text evidence="1">The sequence shown here is derived from an EMBL/GenBank/DDBJ whole genome shotgun (WGS) entry which is preliminary data.</text>
</comment>
<gene>
    <name evidence="1" type="ORF">COT94_00615</name>
</gene>
<protein>
    <submittedName>
        <fullName evidence="1">Uncharacterized protein</fullName>
    </submittedName>
</protein>
<sequence>MWNTGKGYGVAVSNCFNDTCDFATDSWAWSDNVGWIAFFNYTGSLNPNCGVGSTWAKFNKATRELSGCAYVLSMGSEGWISLNNDPSYYVYAIDSGEGLPEDWGVYSDPQRGKLSGYAWSGCKFSDNTEKGCGLGWLSFKGVGYVVNGRPDLTIPSTELVKDDESHKIKISWSPAFGANYYQVYRKNRKCVGGSNNGNACTLKKDCVTACVSDGGDPAVWTCQGSSISCSSGDWSNCIGSCNEVSGNATNDFGLISSKTGFQSYTFTDSNNGNGLDVGYTYHYAVNSCNILACVSSDVFSRQTSVLEITSLNLRTVCSDKDAPSEAKVYLTWTYFNADPSNFPVNTGGFDVQRCKADVNGVCLEGWQGRGQTAVEYFTDTLANNDRFIYFKYRVRVYSSTTMCSSNGVTGCTLNQLCDNGNGTCYFTVSSWAESTPVKACADASGYQEVRVE</sequence>
<dbReference type="Proteomes" id="UP000228533">
    <property type="component" value="Unassembled WGS sequence"/>
</dbReference>
<dbReference type="AlphaFoldDB" id="A0A2M6WUK5"/>
<name>A0A2M6WUK5_9BACT</name>
<dbReference type="EMBL" id="PFAM01000004">
    <property type="protein sequence ID" value="PIT96450.1"/>
    <property type="molecule type" value="Genomic_DNA"/>
</dbReference>
<reference evidence="2" key="1">
    <citation type="submission" date="2017-09" db="EMBL/GenBank/DDBJ databases">
        <title>Depth-based differentiation of microbial function through sediment-hosted aquifers and enrichment of novel symbionts in the deep terrestrial subsurface.</title>
        <authorList>
            <person name="Probst A.J."/>
            <person name="Ladd B."/>
            <person name="Jarett J.K."/>
            <person name="Geller-Mcgrath D.E."/>
            <person name="Sieber C.M.K."/>
            <person name="Emerson J.B."/>
            <person name="Anantharaman K."/>
            <person name="Thomas B.C."/>
            <person name="Malmstrom R."/>
            <person name="Stieglmeier M."/>
            <person name="Klingl A."/>
            <person name="Woyke T."/>
            <person name="Ryan C.M."/>
            <person name="Banfield J.F."/>
        </authorList>
    </citation>
    <scope>NUCLEOTIDE SEQUENCE [LARGE SCALE GENOMIC DNA]</scope>
</reference>
<evidence type="ECO:0000313" key="2">
    <source>
        <dbReference type="Proteomes" id="UP000228533"/>
    </source>
</evidence>
<evidence type="ECO:0000313" key="1">
    <source>
        <dbReference type="EMBL" id="PIT96450.1"/>
    </source>
</evidence>